<keyword evidence="2" id="KW-1185">Reference proteome</keyword>
<reference evidence="1 2" key="1">
    <citation type="journal article" date="2018" name="Int. J. Syst. Evol. Microbiol.">
        <title>Rubneribacter badeniensis gen. nov., sp. nov. and Enteroscipio rubneri gen. nov., sp. nov., new members of the Eggerthellaceae isolated from human faeces.</title>
        <authorList>
            <person name="Danylec N."/>
            <person name="Gobl A."/>
            <person name="Stoll D.A."/>
            <person name="Hetzer B."/>
            <person name="Kulling S.E."/>
            <person name="Huch M."/>
        </authorList>
    </citation>
    <scope>NUCLEOTIDE SEQUENCE [LARGE SCALE GENOMIC DNA]</scope>
    <source>
        <strain evidence="1 2">ResAG-85</strain>
    </source>
</reference>
<accession>A0A2K2U5Z4</accession>
<organism evidence="1 2">
    <name type="scientific">Rubneribacter badeniensis</name>
    <dbReference type="NCBI Taxonomy" id="2070688"/>
    <lineage>
        <taxon>Bacteria</taxon>
        <taxon>Bacillati</taxon>
        <taxon>Actinomycetota</taxon>
        <taxon>Coriobacteriia</taxon>
        <taxon>Eggerthellales</taxon>
        <taxon>Eggerthellaceae</taxon>
        <taxon>Rubneribacter</taxon>
    </lineage>
</organism>
<name>A0A2K2U5Z4_9ACTN</name>
<gene>
    <name evidence="1" type="ORF">C2L80_05105</name>
</gene>
<dbReference type="AlphaFoldDB" id="A0A2K2U5Z4"/>
<dbReference type="EMBL" id="PPEL01000019">
    <property type="protein sequence ID" value="PNV65721.1"/>
    <property type="molecule type" value="Genomic_DNA"/>
</dbReference>
<comment type="caution">
    <text evidence="1">The sequence shown here is derived from an EMBL/GenBank/DDBJ whole genome shotgun (WGS) entry which is preliminary data.</text>
</comment>
<proteinExistence type="predicted"/>
<evidence type="ECO:0000313" key="1">
    <source>
        <dbReference type="EMBL" id="PNV65721.1"/>
    </source>
</evidence>
<protein>
    <submittedName>
        <fullName evidence="1">Uncharacterized protein</fullName>
    </submittedName>
</protein>
<dbReference type="Proteomes" id="UP000236488">
    <property type="component" value="Unassembled WGS sequence"/>
</dbReference>
<evidence type="ECO:0000313" key="2">
    <source>
        <dbReference type="Proteomes" id="UP000236488"/>
    </source>
</evidence>
<sequence>MPVSLNALALLDDRRKASVEIAATKGKVAAKMLSNRAGASIRTSSLALKGLGADGVFVLRGKSVHDSYRYYELPQSSSTCDS</sequence>